<dbReference type="Proteomes" id="UP001460270">
    <property type="component" value="Unassembled WGS sequence"/>
</dbReference>
<protein>
    <submittedName>
        <fullName evidence="2">Uncharacterized protein</fullName>
    </submittedName>
</protein>
<feature type="region of interest" description="Disordered" evidence="1">
    <location>
        <begin position="235"/>
        <end position="309"/>
    </location>
</feature>
<keyword evidence="3" id="KW-1185">Reference proteome</keyword>
<gene>
    <name evidence="2" type="ORF">WMY93_022389</name>
</gene>
<accession>A0AAW0NI12</accession>
<feature type="compositionally biased region" description="Gly residues" evidence="1">
    <location>
        <begin position="258"/>
        <end position="267"/>
    </location>
</feature>
<evidence type="ECO:0000313" key="3">
    <source>
        <dbReference type="Proteomes" id="UP001460270"/>
    </source>
</evidence>
<organism evidence="2 3">
    <name type="scientific">Mugilogobius chulae</name>
    <name type="common">yellowstripe goby</name>
    <dbReference type="NCBI Taxonomy" id="88201"/>
    <lineage>
        <taxon>Eukaryota</taxon>
        <taxon>Metazoa</taxon>
        <taxon>Chordata</taxon>
        <taxon>Craniata</taxon>
        <taxon>Vertebrata</taxon>
        <taxon>Euteleostomi</taxon>
        <taxon>Actinopterygii</taxon>
        <taxon>Neopterygii</taxon>
        <taxon>Teleostei</taxon>
        <taxon>Neoteleostei</taxon>
        <taxon>Acanthomorphata</taxon>
        <taxon>Gobiaria</taxon>
        <taxon>Gobiiformes</taxon>
        <taxon>Gobioidei</taxon>
        <taxon>Gobiidae</taxon>
        <taxon>Gobionellinae</taxon>
        <taxon>Mugilogobius</taxon>
    </lineage>
</organism>
<evidence type="ECO:0000256" key="1">
    <source>
        <dbReference type="SAM" id="MobiDB-lite"/>
    </source>
</evidence>
<sequence length="309" mass="33870">MTDPRRPFPPPPPSSSSSSSSSASPRMHHCALPPSFVTSPPPHPHQSGSQFVNHSDQSHVQTHFGGQSLDTALESSDWSPAQFPSMLSGYTCTEQNWDFHTSSQNLFNSTALNYDSFQSEVFHYPDPQSFQSSSFFSQTTSTADLSHWGQVEPTTPQLQCSSLGYTSRDAALGSWSSADYNFSPNTDSFLPFYPNSYQENHPHYPPSFVTSPTGENGTEKVAFQPFVEPGTFTAIPEIKSGQHDVIQKQTKARKTTRGRGGGGGGGGRPRKSRTDKKKATPLPERPVPVDVFSELPPSLLQRSDVEEEI</sequence>
<evidence type="ECO:0000313" key="2">
    <source>
        <dbReference type="EMBL" id="KAK7893237.1"/>
    </source>
</evidence>
<dbReference type="EMBL" id="JBBPFD010000016">
    <property type="protein sequence ID" value="KAK7893237.1"/>
    <property type="molecule type" value="Genomic_DNA"/>
</dbReference>
<proteinExistence type="predicted"/>
<reference evidence="3" key="1">
    <citation type="submission" date="2024-04" db="EMBL/GenBank/DDBJ databases">
        <title>Salinicola lusitanus LLJ914,a marine bacterium isolated from the Okinawa Trough.</title>
        <authorList>
            <person name="Li J."/>
        </authorList>
    </citation>
    <scope>NUCLEOTIDE SEQUENCE [LARGE SCALE GENOMIC DNA]</scope>
</reference>
<feature type="compositionally biased region" description="Low complexity" evidence="1">
    <location>
        <begin position="15"/>
        <end position="25"/>
    </location>
</feature>
<name>A0AAW0NI12_9GOBI</name>
<comment type="caution">
    <text evidence="2">The sequence shown here is derived from an EMBL/GenBank/DDBJ whole genome shotgun (WGS) entry which is preliminary data.</text>
</comment>
<dbReference type="AlphaFoldDB" id="A0AAW0NI12"/>
<feature type="region of interest" description="Disordered" evidence="1">
    <location>
        <begin position="1"/>
        <end position="54"/>
    </location>
</feature>